<evidence type="ECO:0000256" key="1">
    <source>
        <dbReference type="ARBA" id="ARBA00004251"/>
    </source>
</evidence>
<evidence type="ECO:0000313" key="13">
    <source>
        <dbReference type="Proteomes" id="UP001314229"/>
    </source>
</evidence>
<evidence type="ECO:0000256" key="3">
    <source>
        <dbReference type="ARBA" id="ARBA00022448"/>
    </source>
</evidence>
<dbReference type="GO" id="GO:0006816">
    <property type="term" value="P:calcium ion transport"/>
    <property type="evidence" value="ECO:0007669"/>
    <property type="project" value="TreeGrafter"/>
</dbReference>
<dbReference type="Proteomes" id="UP001314229">
    <property type="component" value="Unassembled WGS sequence"/>
</dbReference>
<evidence type="ECO:0000256" key="4">
    <source>
        <dbReference type="ARBA" id="ARBA00022475"/>
    </source>
</evidence>
<dbReference type="GO" id="GO:0005886">
    <property type="term" value="C:plasma membrane"/>
    <property type="evidence" value="ECO:0007669"/>
    <property type="project" value="UniProtKB-SubCell"/>
</dbReference>
<evidence type="ECO:0000256" key="10">
    <source>
        <dbReference type="ARBA" id="ARBA00023170"/>
    </source>
</evidence>
<keyword evidence="7 11" id="KW-1133">Transmembrane helix</keyword>
<keyword evidence="5 11" id="KW-0812">Transmembrane</keyword>
<evidence type="ECO:0000256" key="11">
    <source>
        <dbReference type="SAM" id="Phobius"/>
    </source>
</evidence>
<comment type="caution">
    <text evidence="12">The sequence shown here is derived from an EMBL/GenBank/DDBJ whole genome shotgun (WGS) entry which is preliminary data.</text>
</comment>
<dbReference type="Gene3D" id="1.10.150.510">
    <property type="entry name" value="Receptor activity modifying family"/>
    <property type="match status" value="1"/>
</dbReference>
<evidence type="ECO:0000256" key="7">
    <source>
        <dbReference type="ARBA" id="ARBA00022989"/>
    </source>
</evidence>
<dbReference type="GO" id="GO:0015026">
    <property type="term" value="F:coreceptor activity"/>
    <property type="evidence" value="ECO:0007669"/>
    <property type="project" value="InterPro"/>
</dbReference>
<gene>
    <name evidence="12" type="ORF">FSCOSCO3_A036413</name>
</gene>
<dbReference type="GO" id="GO:0006886">
    <property type="term" value="P:intracellular protein transport"/>
    <property type="evidence" value="ECO:0007669"/>
    <property type="project" value="InterPro"/>
</dbReference>
<dbReference type="GO" id="GO:0072659">
    <property type="term" value="P:protein localization to plasma membrane"/>
    <property type="evidence" value="ECO:0007669"/>
    <property type="project" value="TreeGrafter"/>
</dbReference>
<keyword evidence="9" id="KW-1015">Disulfide bond</keyword>
<dbReference type="PANTHER" id="PTHR14076:SF7">
    <property type="entry name" value="RECEPTOR ACTIVITY-MODIFYING PROTEIN 1-LIKE"/>
    <property type="match status" value="1"/>
</dbReference>
<dbReference type="EMBL" id="CAWUFR010000067">
    <property type="protein sequence ID" value="CAK6963715.1"/>
    <property type="molecule type" value="Genomic_DNA"/>
</dbReference>
<keyword evidence="13" id="KW-1185">Reference proteome</keyword>
<dbReference type="GO" id="GO:0032870">
    <property type="term" value="P:cellular response to hormone stimulus"/>
    <property type="evidence" value="ECO:0007669"/>
    <property type="project" value="TreeGrafter"/>
</dbReference>
<dbReference type="InterPro" id="IPR006985">
    <property type="entry name" value="RAMP"/>
</dbReference>
<organism evidence="12 13">
    <name type="scientific">Scomber scombrus</name>
    <name type="common">Atlantic mackerel</name>
    <name type="synonym">Scomber vernalis</name>
    <dbReference type="NCBI Taxonomy" id="13677"/>
    <lineage>
        <taxon>Eukaryota</taxon>
        <taxon>Metazoa</taxon>
        <taxon>Chordata</taxon>
        <taxon>Craniata</taxon>
        <taxon>Vertebrata</taxon>
        <taxon>Euteleostomi</taxon>
        <taxon>Actinopterygii</taxon>
        <taxon>Neopterygii</taxon>
        <taxon>Teleostei</taxon>
        <taxon>Neoteleostei</taxon>
        <taxon>Acanthomorphata</taxon>
        <taxon>Pelagiaria</taxon>
        <taxon>Scombriformes</taxon>
        <taxon>Scombridae</taxon>
        <taxon>Scomber</taxon>
    </lineage>
</organism>
<sequence>MKTSNYHDICPWPTVKRIYNDLKHCVDDSAIATLCRGCKFLVDEIFLEVHKEYFLLCGQVHDPPITTLIMLIAPGIIATFFLPLLCLKLTTWNKEMPCSVGL</sequence>
<evidence type="ECO:0000256" key="9">
    <source>
        <dbReference type="ARBA" id="ARBA00023157"/>
    </source>
</evidence>
<comment type="subcellular location">
    <subcellularLocation>
        <location evidence="1">Cell membrane</location>
        <topology evidence="1">Single-pass type I membrane protein</topology>
    </subcellularLocation>
</comment>
<dbReference type="GO" id="GO:0043235">
    <property type="term" value="C:receptor complex"/>
    <property type="evidence" value="ECO:0007669"/>
    <property type="project" value="TreeGrafter"/>
</dbReference>
<dbReference type="Pfam" id="PF04901">
    <property type="entry name" value="RAMP"/>
    <property type="match status" value="1"/>
</dbReference>
<evidence type="ECO:0000256" key="6">
    <source>
        <dbReference type="ARBA" id="ARBA00022729"/>
    </source>
</evidence>
<evidence type="ECO:0000313" key="12">
    <source>
        <dbReference type="EMBL" id="CAK6963715.1"/>
    </source>
</evidence>
<keyword evidence="10 12" id="KW-0675">Receptor</keyword>
<dbReference type="GO" id="GO:0031623">
    <property type="term" value="P:receptor internalization"/>
    <property type="evidence" value="ECO:0007669"/>
    <property type="project" value="TreeGrafter"/>
</dbReference>
<keyword evidence="8 11" id="KW-0472">Membrane</keyword>
<dbReference type="GO" id="GO:0007186">
    <property type="term" value="P:G protein-coupled receptor signaling pathway"/>
    <property type="evidence" value="ECO:0007669"/>
    <property type="project" value="TreeGrafter"/>
</dbReference>
<dbReference type="InterPro" id="IPR038126">
    <property type="entry name" value="RAMP_sf"/>
</dbReference>
<dbReference type="AlphaFoldDB" id="A0AAV1NXI4"/>
<evidence type="ECO:0000256" key="2">
    <source>
        <dbReference type="ARBA" id="ARBA00007087"/>
    </source>
</evidence>
<reference evidence="12 13" key="1">
    <citation type="submission" date="2024-01" db="EMBL/GenBank/DDBJ databases">
        <authorList>
            <person name="Alioto T."/>
            <person name="Alioto T."/>
            <person name="Gomez Garrido J."/>
        </authorList>
    </citation>
    <scope>NUCLEOTIDE SEQUENCE [LARGE SCALE GENOMIC DNA]</scope>
</reference>
<protein>
    <submittedName>
        <fullName evidence="12">Receptor activity-modifying protein 2-like</fullName>
    </submittedName>
</protein>
<name>A0AAV1NXI4_SCOSC</name>
<dbReference type="PANTHER" id="PTHR14076">
    <property type="entry name" value="RECEPTOR ACTIVITY MODIFYING PROTEIN RAMP"/>
    <property type="match status" value="1"/>
</dbReference>
<keyword evidence="6" id="KW-0732">Signal</keyword>
<accession>A0AAV1NXI4</accession>
<comment type="similarity">
    <text evidence="2">Belongs to the RAMP family.</text>
</comment>
<evidence type="ECO:0000256" key="5">
    <source>
        <dbReference type="ARBA" id="ARBA00022692"/>
    </source>
</evidence>
<evidence type="ECO:0000256" key="8">
    <source>
        <dbReference type="ARBA" id="ARBA00023136"/>
    </source>
</evidence>
<proteinExistence type="inferred from homology"/>
<keyword evidence="3" id="KW-0813">Transport</keyword>
<dbReference type="GO" id="GO:0008277">
    <property type="term" value="P:regulation of G protein-coupled receptor signaling pathway"/>
    <property type="evidence" value="ECO:0007669"/>
    <property type="project" value="InterPro"/>
</dbReference>
<keyword evidence="4" id="KW-1003">Cell membrane</keyword>
<feature type="transmembrane region" description="Helical" evidence="11">
    <location>
        <begin position="65"/>
        <end position="87"/>
    </location>
</feature>
<dbReference type="GO" id="GO:0009986">
    <property type="term" value="C:cell surface"/>
    <property type="evidence" value="ECO:0007669"/>
    <property type="project" value="TreeGrafter"/>
</dbReference>